<dbReference type="PANTHER" id="PTHR11709:SF394">
    <property type="entry name" value="FI03373P-RELATED"/>
    <property type="match status" value="1"/>
</dbReference>
<dbReference type="RefSeq" id="WP_338199952.1">
    <property type="nucleotide sequence ID" value="NZ_JAEKNR010000069.1"/>
</dbReference>
<dbReference type="InterPro" id="IPR045087">
    <property type="entry name" value="Cu-oxidase_fam"/>
</dbReference>
<proteinExistence type="predicted"/>
<dbReference type="AlphaFoldDB" id="A0A934K358"/>
<evidence type="ECO:0000259" key="4">
    <source>
        <dbReference type="Pfam" id="PF07732"/>
    </source>
</evidence>
<comment type="caution">
    <text evidence="5">The sequence shown here is derived from an EMBL/GenBank/DDBJ whole genome shotgun (WGS) entry which is preliminary data.</text>
</comment>
<keyword evidence="1" id="KW-0479">Metal-binding</keyword>
<keyword evidence="3" id="KW-0186">Copper</keyword>
<name>A0A934K358_9BACT</name>
<dbReference type="Proteomes" id="UP000612893">
    <property type="component" value="Unassembled WGS sequence"/>
</dbReference>
<dbReference type="PANTHER" id="PTHR11709">
    <property type="entry name" value="MULTI-COPPER OXIDASE"/>
    <property type="match status" value="1"/>
</dbReference>
<evidence type="ECO:0000256" key="3">
    <source>
        <dbReference type="ARBA" id="ARBA00023008"/>
    </source>
</evidence>
<dbReference type="Pfam" id="PF07732">
    <property type="entry name" value="Cu-oxidase_3"/>
    <property type="match status" value="1"/>
</dbReference>
<keyword evidence="6" id="KW-1185">Reference proteome</keyword>
<evidence type="ECO:0000313" key="6">
    <source>
        <dbReference type="Proteomes" id="UP000612893"/>
    </source>
</evidence>
<dbReference type="InterPro" id="IPR008972">
    <property type="entry name" value="Cupredoxin"/>
</dbReference>
<accession>A0A934K358</accession>
<dbReference type="InterPro" id="IPR006311">
    <property type="entry name" value="TAT_signal"/>
</dbReference>
<dbReference type="PROSITE" id="PS51318">
    <property type="entry name" value="TAT"/>
    <property type="match status" value="1"/>
</dbReference>
<dbReference type="NCBIfam" id="TIGR01409">
    <property type="entry name" value="TAT_signal_seq"/>
    <property type="match status" value="1"/>
</dbReference>
<protein>
    <submittedName>
        <fullName evidence="5">Multicopper oxidase domain-containing protein</fullName>
    </submittedName>
</protein>
<evidence type="ECO:0000256" key="1">
    <source>
        <dbReference type="ARBA" id="ARBA00022723"/>
    </source>
</evidence>
<dbReference type="GO" id="GO:0046872">
    <property type="term" value="F:metal ion binding"/>
    <property type="evidence" value="ECO:0007669"/>
    <property type="project" value="UniProtKB-KW"/>
</dbReference>
<organism evidence="5 6">
    <name type="scientific">Candidatus Nephthysia bennettiae</name>
    <dbReference type="NCBI Taxonomy" id="3127016"/>
    <lineage>
        <taxon>Bacteria</taxon>
        <taxon>Bacillati</taxon>
        <taxon>Candidatus Dormiibacterota</taxon>
        <taxon>Candidatus Dormibacteria</taxon>
        <taxon>Candidatus Dormibacterales</taxon>
        <taxon>Candidatus Dormibacteraceae</taxon>
        <taxon>Candidatus Nephthysia</taxon>
    </lineage>
</organism>
<evidence type="ECO:0000313" key="5">
    <source>
        <dbReference type="EMBL" id="MBJ7597595.1"/>
    </source>
</evidence>
<dbReference type="InterPro" id="IPR019546">
    <property type="entry name" value="TAT_signal_bac_arc"/>
</dbReference>
<dbReference type="InterPro" id="IPR011707">
    <property type="entry name" value="Cu-oxidase-like_N"/>
</dbReference>
<gene>
    <name evidence="5" type="ORF">JF922_05860</name>
</gene>
<dbReference type="SUPFAM" id="SSF49503">
    <property type="entry name" value="Cupredoxins"/>
    <property type="match status" value="2"/>
</dbReference>
<reference evidence="5" key="1">
    <citation type="submission" date="2020-10" db="EMBL/GenBank/DDBJ databases">
        <title>Ca. Dormibacterota MAGs.</title>
        <authorList>
            <person name="Montgomery K."/>
        </authorList>
    </citation>
    <scope>NUCLEOTIDE SEQUENCE [LARGE SCALE GENOMIC DNA]</scope>
    <source>
        <strain evidence="5">SC8812_S17_10</strain>
    </source>
</reference>
<dbReference type="EMBL" id="JAEKNR010000069">
    <property type="protein sequence ID" value="MBJ7597595.1"/>
    <property type="molecule type" value="Genomic_DNA"/>
</dbReference>
<dbReference type="GO" id="GO:0016491">
    <property type="term" value="F:oxidoreductase activity"/>
    <property type="evidence" value="ECO:0007669"/>
    <property type="project" value="UniProtKB-KW"/>
</dbReference>
<feature type="domain" description="Plastocyanin-like" evidence="4">
    <location>
        <begin position="113"/>
        <end position="214"/>
    </location>
</feature>
<sequence length="455" mass="50139">MTHELRKFTTRRSFLKAAGVTAAGLAGLGGLELARQGAAVQKAHPRLVASPLPIKEMTIGFSDGWVSMPQAAEPVPPFFPDPAAPRPFTTYVMGIRDLTGMSDAAKFAQKGHGAITGPFLFCEQGQDFRVHLHNLGLSARSDLIDSHTLHWHGFPNQIVYFDGVPDNSLAVPIGRELTYRYIPEDPGTYMYHCHVEDVEHVHMGLTGLVFVRPELNRSAVGKYAYNDPATLYHREYGFLLSEIDNHAHFNDKHVQDTDWSDYKAAFRLMNGRAFPDTLQLNLDPTAASLGNLERLRYQPHSALIQANEGDRVLIRISNLGFEERSMVLSGIEMTLVGADAKPLTAGRPDYGVDPPAPGSRADISSKTYRLDLGPGESRDAIFTAPKFSGGSGPDIYPFYDRNYGFVDKAGTGAGDGYGGQRTEVRVYPQNTLPEQTRPNGLYDLVKKEWTWATGT</sequence>
<evidence type="ECO:0000256" key="2">
    <source>
        <dbReference type="ARBA" id="ARBA00023002"/>
    </source>
</evidence>
<dbReference type="Gene3D" id="2.60.40.420">
    <property type="entry name" value="Cupredoxins - blue copper proteins"/>
    <property type="match status" value="1"/>
</dbReference>
<keyword evidence="2" id="KW-0560">Oxidoreductase</keyword>